<accession>A0ABT5HT76</accession>
<proteinExistence type="predicted"/>
<reference evidence="1 2" key="1">
    <citation type="submission" date="2023-01" db="EMBL/GenBank/DDBJ databases">
        <title>Novel species of the genus Asticcacaulis isolated from rivers.</title>
        <authorList>
            <person name="Lu H."/>
        </authorList>
    </citation>
    <scope>NUCLEOTIDE SEQUENCE [LARGE SCALE GENOMIC DNA]</scope>
    <source>
        <strain evidence="1 2">BYS171W</strain>
    </source>
</reference>
<gene>
    <name evidence="1" type="ORF">PQU92_08175</name>
</gene>
<dbReference type="Proteomes" id="UP001214854">
    <property type="component" value="Unassembled WGS sequence"/>
</dbReference>
<sequence length="127" mass="14021">MTAIVLNTSMVAAPVRKPAQIIYLEEARRIGKTERLRREVLAARLLAAAGRAKDPETRAIWEAKARGCAYLPSSELRGAPPSLQILQRTESLDHFPDARKMIDPRDRPLTVLTALAHLFGLTGGRVL</sequence>
<organism evidence="1 2">
    <name type="scientific">Asticcacaulis aquaticus</name>
    <dbReference type="NCBI Taxonomy" id="2984212"/>
    <lineage>
        <taxon>Bacteria</taxon>
        <taxon>Pseudomonadati</taxon>
        <taxon>Pseudomonadota</taxon>
        <taxon>Alphaproteobacteria</taxon>
        <taxon>Caulobacterales</taxon>
        <taxon>Caulobacteraceae</taxon>
        <taxon>Asticcacaulis</taxon>
    </lineage>
</organism>
<protein>
    <submittedName>
        <fullName evidence="1">Uncharacterized protein</fullName>
    </submittedName>
</protein>
<dbReference type="RefSeq" id="WP_272747724.1">
    <property type="nucleotide sequence ID" value="NZ_JAQQKX010000005.1"/>
</dbReference>
<comment type="caution">
    <text evidence="1">The sequence shown here is derived from an EMBL/GenBank/DDBJ whole genome shotgun (WGS) entry which is preliminary data.</text>
</comment>
<name>A0ABT5HT76_9CAUL</name>
<keyword evidence="2" id="KW-1185">Reference proteome</keyword>
<evidence type="ECO:0000313" key="2">
    <source>
        <dbReference type="Proteomes" id="UP001214854"/>
    </source>
</evidence>
<dbReference type="EMBL" id="JAQQKX010000005">
    <property type="protein sequence ID" value="MDC7683250.1"/>
    <property type="molecule type" value="Genomic_DNA"/>
</dbReference>
<evidence type="ECO:0000313" key="1">
    <source>
        <dbReference type="EMBL" id="MDC7683250.1"/>
    </source>
</evidence>